<dbReference type="NCBIfam" id="NF033484">
    <property type="entry name" value="Stp1_PP2C_phos"/>
    <property type="match status" value="1"/>
</dbReference>
<dbReference type="Pfam" id="PF13672">
    <property type="entry name" value="PP2C_2"/>
    <property type="match status" value="1"/>
</dbReference>
<dbReference type="GO" id="GO:0004722">
    <property type="term" value="F:protein serine/threonine phosphatase activity"/>
    <property type="evidence" value="ECO:0007669"/>
    <property type="project" value="InterPro"/>
</dbReference>
<evidence type="ECO:0000313" key="2">
    <source>
        <dbReference type="EMBL" id="MBD2862639.1"/>
    </source>
</evidence>
<dbReference type="Proteomes" id="UP000639396">
    <property type="component" value="Unassembled WGS sequence"/>
</dbReference>
<sequence length="261" mass="28009">MQTAHRTDAGLIRLINEDRAAVRDEFNGFTLAIVADGMGGHQAGEIASQMAIELVETEMRSVLTADMNVEQRKDTVRGAISVANDRVFEIASKQARYQGMGTTVVAALATSTDLVIGHIGDSRAYLVSDGSIRQLTEDHSLVNELIKSGQITQEEASVHPLRNVVTRALGTDKQVDVDVVHTEWRTGDVLLLCSDGLSGLVGEAELYSVITDSRDLNGKVDRLVERALEEGGGDNITVVLLANDKLGGADVTTDPGRRDDA</sequence>
<dbReference type="AlphaFoldDB" id="A0A927H0M7"/>
<dbReference type="InterPro" id="IPR015655">
    <property type="entry name" value="PP2C"/>
</dbReference>
<dbReference type="InterPro" id="IPR036457">
    <property type="entry name" value="PPM-type-like_dom_sf"/>
</dbReference>
<dbReference type="PANTHER" id="PTHR47992">
    <property type="entry name" value="PROTEIN PHOSPHATASE"/>
    <property type="match status" value="1"/>
</dbReference>
<dbReference type="SMART" id="SM00331">
    <property type="entry name" value="PP2C_SIG"/>
    <property type="match status" value="1"/>
</dbReference>
<evidence type="ECO:0000313" key="3">
    <source>
        <dbReference type="Proteomes" id="UP000639396"/>
    </source>
</evidence>
<dbReference type="SMART" id="SM00332">
    <property type="entry name" value="PP2Cc"/>
    <property type="match status" value="1"/>
</dbReference>
<dbReference type="InterPro" id="IPR001932">
    <property type="entry name" value="PPM-type_phosphatase-like_dom"/>
</dbReference>
<gene>
    <name evidence="2" type="ORF">IDH45_11650</name>
</gene>
<dbReference type="Gene3D" id="3.60.40.10">
    <property type="entry name" value="PPM-type phosphatase domain"/>
    <property type="match status" value="1"/>
</dbReference>
<dbReference type="EMBL" id="JACXJA010000014">
    <property type="protein sequence ID" value="MBD2862639.1"/>
    <property type="molecule type" value="Genomic_DNA"/>
</dbReference>
<reference evidence="2" key="1">
    <citation type="submission" date="2020-09" db="EMBL/GenBank/DDBJ databases">
        <title>A novel bacterium of genus Paenibacillus, isolated from South China Sea.</title>
        <authorList>
            <person name="Huang H."/>
            <person name="Mo K."/>
            <person name="Hu Y."/>
        </authorList>
    </citation>
    <scope>NUCLEOTIDE SEQUENCE</scope>
    <source>
        <strain evidence="2">IB182363</strain>
    </source>
</reference>
<name>A0A927H0M7_9BACL</name>
<dbReference type="SUPFAM" id="SSF81606">
    <property type="entry name" value="PP2C-like"/>
    <property type="match status" value="1"/>
</dbReference>
<proteinExistence type="predicted"/>
<protein>
    <submittedName>
        <fullName evidence="2">Stp1/IreP family PP2C-type Ser/Thr phosphatase</fullName>
    </submittedName>
</protein>
<dbReference type="RefSeq" id="WP_190927720.1">
    <property type="nucleotide sequence ID" value="NZ_JACXJA010000014.1"/>
</dbReference>
<comment type="caution">
    <text evidence="2">The sequence shown here is derived from an EMBL/GenBank/DDBJ whole genome shotgun (WGS) entry which is preliminary data.</text>
</comment>
<organism evidence="2 3">
    <name type="scientific">Paenibacillus oceani</name>
    <dbReference type="NCBI Taxonomy" id="2772510"/>
    <lineage>
        <taxon>Bacteria</taxon>
        <taxon>Bacillati</taxon>
        <taxon>Bacillota</taxon>
        <taxon>Bacilli</taxon>
        <taxon>Bacillales</taxon>
        <taxon>Paenibacillaceae</taxon>
        <taxon>Paenibacillus</taxon>
    </lineage>
</organism>
<dbReference type="PROSITE" id="PS51746">
    <property type="entry name" value="PPM_2"/>
    <property type="match status" value="1"/>
</dbReference>
<accession>A0A927H0M7</accession>
<dbReference type="CDD" id="cd00143">
    <property type="entry name" value="PP2Cc"/>
    <property type="match status" value="1"/>
</dbReference>
<keyword evidence="3" id="KW-1185">Reference proteome</keyword>
<evidence type="ECO:0000259" key="1">
    <source>
        <dbReference type="PROSITE" id="PS51746"/>
    </source>
</evidence>
<feature type="domain" description="PPM-type phosphatase" evidence="1">
    <location>
        <begin position="2"/>
        <end position="243"/>
    </location>
</feature>